<gene>
    <name evidence="7" type="ORF">SAMN05660330_01407</name>
</gene>
<evidence type="ECO:0000313" key="8">
    <source>
        <dbReference type="Proteomes" id="UP000199073"/>
    </source>
</evidence>
<keyword evidence="8" id="KW-1185">Reference proteome</keyword>
<dbReference type="InterPro" id="IPR047952">
    <property type="entry name" value="Transpos_IS4"/>
</dbReference>
<proteinExistence type="inferred from homology"/>
<evidence type="ECO:0000259" key="6">
    <source>
        <dbReference type="Pfam" id="PF14294"/>
    </source>
</evidence>
<dbReference type="Gene3D" id="3.90.350.10">
    <property type="entry name" value="Transposase Inhibitor Protein From Tn5, Chain A, domain 1"/>
    <property type="match status" value="1"/>
</dbReference>
<dbReference type="OrthoDB" id="5411425at2"/>
<evidence type="ECO:0000256" key="1">
    <source>
        <dbReference type="ARBA" id="ARBA00010075"/>
    </source>
</evidence>
<keyword evidence="4" id="KW-0233">DNA recombination</keyword>
<dbReference type="PANTHER" id="PTHR33258:SF1">
    <property type="entry name" value="TRANSPOSASE INSL FOR INSERTION SEQUENCE ELEMENT IS186A-RELATED"/>
    <property type="match status" value="1"/>
</dbReference>
<name>A0A1H0NQW7_9BACT</name>
<organism evidence="7 8">
    <name type="scientific">Desulforhopalus singaporensis</name>
    <dbReference type="NCBI Taxonomy" id="91360"/>
    <lineage>
        <taxon>Bacteria</taxon>
        <taxon>Pseudomonadati</taxon>
        <taxon>Thermodesulfobacteriota</taxon>
        <taxon>Desulfobulbia</taxon>
        <taxon>Desulfobulbales</taxon>
        <taxon>Desulfocapsaceae</taxon>
        <taxon>Desulforhopalus</taxon>
    </lineage>
</organism>
<dbReference type="InterPro" id="IPR025399">
    <property type="entry name" value="DUF4372"/>
</dbReference>
<dbReference type="PANTHER" id="PTHR33258">
    <property type="entry name" value="TRANSPOSASE INSL FOR INSERTION SEQUENCE ELEMENT IS186A-RELATED"/>
    <property type="match status" value="1"/>
</dbReference>
<dbReference type="Pfam" id="PF14294">
    <property type="entry name" value="DUF4372"/>
    <property type="match status" value="1"/>
</dbReference>
<feature type="domain" description="Transposase IS4-like" evidence="5">
    <location>
        <begin position="125"/>
        <end position="335"/>
    </location>
</feature>
<accession>A0A1H0NQW7</accession>
<keyword evidence="3" id="KW-0238">DNA-binding</keyword>
<dbReference type="STRING" id="91360.SAMN05660330_01407"/>
<dbReference type="NCBIfam" id="NF033592">
    <property type="entry name" value="transpos_IS4_1"/>
    <property type="match status" value="1"/>
</dbReference>
<dbReference type="Proteomes" id="UP000199073">
    <property type="component" value="Unassembled WGS sequence"/>
</dbReference>
<dbReference type="GO" id="GO:0006313">
    <property type="term" value="P:DNA transposition"/>
    <property type="evidence" value="ECO:0007669"/>
    <property type="project" value="InterPro"/>
</dbReference>
<dbReference type="InterPro" id="IPR002559">
    <property type="entry name" value="Transposase_11"/>
</dbReference>
<evidence type="ECO:0000313" key="7">
    <source>
        <dbReference type="EMBL" id="SDO95043.1"/>
    </source>
</evidence>
<dbReference type="GO" id="GO:0003677">
    <property type="term" value="F:DNA binding"/>
    <property type="evidence" value="ECO:0007669"/>
    <property type="project" value="UniProtKB-KW"/>
</dbReference>
<feature type="domain" description="DUF4372" evidence="6">
    <location>
        <begin position="4"/>
        <end position="75"/>
    </location>
</feature>
<dbReference type="EMBL" id="FNJI01000008">
    <property type="protein sequence ID" value="SDO95043.1"/>
    <property type="molecule type" value="Genomic_DNA"/>
</dbReference>
<dbReference type="AlphaFoldDB" id="A0A1H0NQW7"/>
<reference evidence="7 8" key="1">
    <citation type="submission" date="2016-10" db="EMBL/GenBank/DDBJ databases">
        <authorList>
            <person name="de Groot N.N."/>
        </authorList>
    </citation>
    <scope>NUCLEOTIDE SEQUENCE [LARGE SCALE GENOMIC DNA]</scope>
    <source>
        <strain evidence="7 8">DSM 12130</strain>
    </source>
</reference>
<dbReference type="RefSeq" id="WP_092221247.1">
    <property type="nucleotide sequence ID" value="NZ_FNJI01000008.1"/>
</dbReference>
<dbReference type="Pfam" id="PF01609">
    <property type="entry name" value="DDE_Tnp_1"/>
    <property type="match status" value="1"/>
</dbReference>
<dbReference type="SUPFAM" id="SSF53098">
    <property type="entry name" value="Ribonuclease H-like"/>
    <property type="match status" value="1"/>
</dbReference>
<evidence type="ECO:0000256" key="2">
    <source>
        <dbReference type="ARBA" id="ARBA00022578"/>
    </source>
</evidence>
<protein>
    <submittedName>
        <fullName evidence="7">IS4 transposase</fullName>
    </submittedName>
</protein>
<dbReference type="GO" id="GO:0004803">
    <property type="term" value="F:transposase activity"/>
    <property type="evidence" value="ECO:0007669"/>
    <property type="project" value="InterPro"/>
</dbReference>
<keyword evidence="2" id="KW-0815">Transposition</keyword>
<sequence>MIKGSSLFSQLLHHFPRNEFARLVAKHQAERRSKGFSCWTQLVSMLFCHMAHADSLREICGGLSCCIGKLRHLGISKAPNKSTLSYANQHRPAALYEELFWTMLNRFRTSGGLGHRKRKFRFKNKLLSLDSTTISLCLSLFPWAKFRRAKGGVKVHVLLDHDDYMPSFALITTASKHDRTVAGKFDLKPGSIVAFDRAYNDYALFSSWTARGIYFVSRQKENAVYEVIEKRRPALHRFIISDEVIKLTGPKAQEKCPYPLRRIVVWDRENDREIVLLTNHLEFGSSTIAAVYKDRWEIEIFFKTLKQHLKVRTFIGTSENALRIQIWTALIALLLLKYLHHLSKFGWSMSNLATMLRLNLFTYRDLLEWLHNPFDHPPALPLVQLRLPGFGQPQTV</sequence>
<evidence type="ECO:0000256" key="4">
    <source>
        <dbReference type="ARBA" id="ARBA00023172"/>
    </source>
</evidence>
<evidence type="ECO:0000256" key="3">
    <source>
        <dbReference type="ARBA" id="ARBA00023125"/>
    </source>
</evidence>
<comment type="similarity">
    <text evidence="1">Belongs to the transposase 11 family.</text>
</comment>
<evidence type="ECO:0000259" key="5">
    <source>
        <dbReference type="Pfam" id="PF01609"/>
    </source>
</evidence>
<dbReference type="InterPro" id="IPR012337">
    <property type="entry name" value="RNaseH-like_sf"/>
</dbReference>